<organism evidence="3 4">
    <name type="scientific">Nitratireductor basaltis</name>
    <dbReference type="NCBI Taxonomy" id="472175"/>
    <lineage>
        <taxon>Bacteria</taxon>
        <taxon>Pseudomonadati</taxon>
        <taxon>Pseudomonadota</taxon>
        <taxon>Alphaproteobacteria</taxon>
        <taxon>Hyphomicrobiales</taxon>
        <taxon>Phyllobacteriaceae</taxon>
        <taxon>Nitratireductor</taxon>
    </lineage>
</organism>
<dbReference type="EMBL" id="JMQM01000001">
    <property type="protein sequence ID" value="KFB10804.1"/>
    <property type="molecule type" value="Genomic_DNA"/>
</dbReference>
<accession>A0A084UCW8</accession>
<evidence type="ECO:0000256" key="1">
    <source>
        <dbReference type="PIRNR" id="PIRNR032126"/>
    </source>
</evidence>
<keyword evidence="1" id="KW-0406">Ion transport</keyword>
<dbReference type="eggNOG" id="COG5336">
    <property type="taxonomic scope" value="Bacteria"/>
</dbReference>
<feature type="transmembrane region" description="Helical" evidence="2">
    <location>
        <begin position="45"/>
        <end position="66"/>
    </location>
</feature>
<comment type="function">
    <text evidence="1">A possible function for this protein is to guide the assembly of the membrane sector of the ATPase enzyme complex.</text>
</comment>
<dbReference type="Pfam" id="PF09527">
    <property type="entry name" value="ATPase_gene1"/>
    <property type="match status" value="1"/>
</dbReference>
<dbReference type="STRING" id="472175.EL18_01844"/>
<evidence type="ECO:0000256" key="2">
    <source>
        <dbReference type="SAM" id="Phobius"/>
    </source>
</evidence>
<dbReference type="Proteomes" id="UP000053675">
    <property type="component" value="Unassembled WGS sequence"/>
</dbReference>
<dbReference type="OrthoDB" id="15401at2"/>
<comment type="similarity">
    <text evidence="1">Belongs to the bacterial AtpI family.</text>
</comment>
<dbReference type="GO" id="GO:0045259">
    <property type="term" value="C:proton-transporting ATP synthase complex"/>
    <property type="evidence" value="ECO:0007669"/>
    <property type="project" value="UniProtKB-UniRule"/>
</dbReference>
<keyword evidence="1" id="KW-0375">Hydrogen ion transport</keyword>
<name>A0A084UCW8_9HYPH</name>
<keyword evidence="2" id="KW-1133">Transmembrane helix</keyword>
<feature type="transmembrane region" description="Helical" evidence="2">
    <location>
        <begin position="72"/>
        <end position="93"/>
    </location>
</feature>
<proteinExistence type="inferred from homology"/>
<keyword evidence="1 2" id="KW-0472">Membrane</keyword>
<dbReference type="GO" id="GO:1902600">
    <property type="term" value="P:proton transmembrane transport"/>
    <property type="evidence" value="ECO:0007669"/>
    <property type="project" value="UniProtKB-KW"/>
</dbReference>
<keyword evidence="4" id="KW-1185">Reference proteome</keyword>
<keyword evidence="1" id="KW-0813">Transport</keyword>
<evidence type="ECO:0000313" key="3">
    <source>
        <dbReference type="EMBL" id="KFB10804.1"/>
    </source>
</evidence>
<dbReference type="AlphaFoldDB" id="A0A084UCW8"/>
<dbReference type="InterPro" id="IPR016989">
    <property type="entry name" value="Atp1_alphaprobac"/>
</dbReference>
<reference evidence="3 4" key="1">
    <citation type="submission" date="2014-05" db="EMBL/GenBank/DDBJ databases">
        <title>Draft Genome Sequence of Nitratireductor basaltis Strain UMTGB225, A Marine Bacterium Isolated from Green Barrel Tunicate.</title>
        <authorList>
            <person name="Gan H.Y."/>
        </authorList>
    </citation>
    <scope>NUCLEOTIDE SEQUENCE [LARGE SCALE GENOMIC DNA]</scope>
    <source>
        <strain evidence="3 4">UMTGB225</strain>
    </source>
</reference>
<protein>
    <recommendedName>
        <fullName evidence="1">ATP synthase protein I</fullName>
    </recommendedName>
</protein>
<evidence type="ECO:0000313" key="4">
    <source>
        <dbReference type="Proteomes" id="UP000053675"/>
    </source>
</evidence>
<comment type="caution">
    <text evidence="3">The sequence shown here is derived from an EMBL/GenBank/DDBJ whole genome shotgun (WGS) entry which is preliminary data.</text>
</comment>
<keyword evidence="2" id="KW-0812">Transmembrane</keyword>
<dbReference type="RefSeq" id="WP_036482069.1">
    <property type="nucleotide sequence ID" value="NZ_JMQM01000001.1"/>
</dbReference>
<dbReference type="InterPro" id="IPR032820">
    <property type="entry name" value="ATPase_put"/>
</dbReference>
<dbReference type="PATRIC" id="fig|472175.3.peg.1852"/>
<gene>
    <name evidence="3" type="ORF">EL18_01844</name>
</gene>
<sequence>MANGEKPNDLDRRRQDLEAALAAKRPKPQAAESAKTGTMNGMGNALRLSSEFVAGVLVGAGIGWFIDEFAGTSPWGLIIFLLLGFGAGVLNVLRSAGLVADFGAENVNDDSDRGAN</sequence>
<dbReference type="PIRSF" id="PIRSF032126">
    <property type="entry name" value="F0F1_ATP_synthase_subunit_I"/>
    <property type="match status" value="1"/>
</dbReference>